<name>A1ZZY9_MICM2</name>
<protein>
    <submittedName>
        <fullName evidence="1">Uncharacterized protein</fullName>
    </submittedName>
</protein>
<proteinExistence type="predicted"/>
<dbReference type="AlphaFoldDB" id="A1ZZY9"/>
<organism evidence="1 2">
    <name type="scientific">Microscilla marina ATCC 23134</name>
    <dbReference type="NCBI Taxonomy" id="313606"/>
    <lineage>
        <taxon>Bacteria</taxon>
        <taxon>Pseudomonadati</taxon>
        <taxon>Bacteroidota</taxon>
        <taxon>Cytophagia</taxon>
        <taxon>Cytophagales</taxon>
        <taxon>Microscillaceae</taxon>
        <taxon>Microscilla</taxon>
    </lineage>
</organism>
<reference evidence="1 2" key="1">
    <citation type="submission" date="2007-01" db="EMBL/GenBank/DDBJ databases">
        <authorList>
            <person name="Haygood M."/>
            <person name="Podell S."/>
            <person name="Anderson C."/>
            <person name="Hopkinson B."/>
            <person name="Roe K."/>
            <person name="Barbeau K."/>
            <person name="Gaasterland T."/>
            <person name="Ferriera S."/>
            <person name="Johnson J."/>
            <person name="Kravitz S."/>
            <person name="Beeson K."/>
            <person name="Sutton G."/>
            <person name="Rogers Y.-H."/>
            <person name="Friedman R."/>
            <person name="Frazier M."/>
            <person name="Venter J.C."/>
        </authorList>
    </citation>
    <scope>NUCLEOTIDE SEQUENCE [LARGE SCALE GENOMIC DNA]</scope>
    <source>
        <strain evidence="1 2">ATCC 23134</strain>
    </source>
</reference>
<evidence type="ECO:0000313" key="2">
    <source>
        <dbReference type="Proteomes" id="UP000004095"/>
    </source>
</evidence>
<keyword evidence="2" id="KW-1185">Reference proteome</keyword>
<dbReference type="Proteomes" id="UP000004095">
    <property type="component" value="Unassembled WGS sequence"/>
</dbReference>
<evidence type="ECO:0000313" key="1">
    <source>
        <dbReference type="EMBL" id="EAY24055.1"/>
    </source>
</evidence>
<accession>A1ZZY9</accession>
<dbReference type="EMBL" id="AAWS01000085">
    <property type="protein sequence ID" value="EAY24055.1"/>
    <property type="molecule type" value="Genomic_DNA"/>
</dbReference>
<comment type="caution">
    <text evidence="1">The sequence shown here is derived from an EMBL/GenBank/DDBJ whole genome shotgun (WGS) entry which is preliminary data.</text>
</comment>
<gene>
    <name evidence="1" type="ORF">M23134_02459</name>
</gene>
<sequence>MILQQKCFWGQILTNCLNTNINQPKAQCFSSIAAPVLHLPGFLVWTIKI</sequence>